<evidence type="ECO:0000259" key="9">
    <source>
        <dbReference type="Pfam" id="PF21317"/>
    </source>
</evidence>
<evidence type="ECO:0000256" key="2">
    <source>
        <dbReference type="ARBA" id="ARBA00022801"/>
    </source>
</evidence>
<proteinExistence type="inferred from homology"/>
<dbReference type="OrthoDB" id="1657402at2759"/>
<dbReference type="InterPro" id="IPR031330">
    <property type="entry name" value="Gly_Hdrlase_35_cat"/>
</dbReference>
<dbReference type="SUPFAM" id="SSF51445">
    <property type="entry name" value="(Trans)glycosidases"/>
    <property type="match status" value="1"/>
</dbReference>
<evidence type="ECO:0000256" key="6">
    <source>
        <dbReference type="RuleBase" id="RU003679"/>
    </source>
</evidence>
<keyword evidence="12" id="KW-1185">Reference proteome</keyword>
<evidence type="ECO:0000256" key="1">
    <source>
        <dbReference type="ARBA" id="ARBA00009809"/>
    </source>
</evidence>
<evidence type="ECO:0000259" key="8">
    <source>
        <dbReference type="Pfam" id="PF01301"/>
    </source>
</evidence>
<feature type="domain" description="Beta-galactosidase 1-like first all-beta" evidence="9">
    <location>
        <begin position="387"/>
        <end position="500"/>
    </location>
</feature>
<comment type="similarity">
    <text evidence="1 6">Belongs to the glycosyl hydrolase 35 family.</text>
</comment>
<dbReference type="Proteomes" id="UP000054383">
    <property type="component" value="Unassembled WGS sequence"/>
</dbReference>
<dbReference type="PROSITE" id="PS01182">
    <property type="entry name" value="GLYCOSYL_HYDROL_F35"/>
    <property type="match status" value="1"/>
</dbReference>
<evidence type="ECO:0000313" key="11">
    <source>
        <dbReference type="EMBL" id="CRG90106.1"/>
    </source>
</evidence>
<dbReference type="PANTHER" id="PTHR23421">
    <property type="entry name" value="BETA-GALACTOSIDASE RELATED"/>
    <property type="match status" value="1"/>
</dbReference>
<name>A0A0U1M542_TALIS</name>
<dbReference type="STRING" id="28573.A0A0U1M542"/>
<dbReference type="GO" id="GO:0004565">
    <property type="term" value="F:beta-galactosidase activity"/>
    <property type="evidence" value="ECO:0007669"/>
    <property type="project" value="UniProtKB-EC"/>
</dbReference>
<gene>
    <name evidence="11" type="ORF">PISL3812_07147</name>
</gene>
<dbReference type="OMA" id="FWNIHEQ"/>
<dbReference type="Gene3D" id="2.60.120.260">
    <property type="entry name" value="Galactose-binding domain-like"/>
    <property type="match status" value="2"/>
</dbReference>
<dbReference type="PRINTS" id="PR00742">
    <property type="entry name" value="GLHYDRLASE35"/>
</dbReference>
<keyword evidence="2 5" id="KW-0378">Hydrolase</keyword>
<dbReference type="InterPro" id="IPR017853">
    <property type="entry name" value="GH"/>
</dbReference>
<organism evidence="11 12">
    <name type="scientific">Talaromyces islandicus</name>
    <name type="common">Penicillium islandicum</name>
    <dbReference type="NCBI Taxonomy" id="28573"/>
    <lineage>
        <taxon>Eukaryota</taxon>
        <taxon>Fungi</taxon>
        <taxon>Dikarya</taxon>
        <taxon>Ascomycota</taxon>
        <taxon>Pezizomycotina</taxon>
        <taxon>Eurotiomycetes</taxon>
        <taxon>Eurotiomycetidae</taxon>
        <taxon>Eurotiales</taxon>
        <taxon>Trichocomaceae</taxon>
        <taxon>Talaromyces</taxon>
        <taxon>Talaromyces sect. Islandici</taxon>
    </lineage>
</organism>
<evidence type="ECO:0000313" key="12">
    <source>
        <dbReference type="Proteomes" id="UP000054383"/>
    </source>
</evidence>
<dbReference type="Pfam" id="PF01301">
    <property type="entry name" value="Glyco_hydro_35"/>
    <property type="match status" value="1"/>
</dbReference>
<feature type="domain" description="Beta-galactosidase galactose-binding" evidence="10">
    <location>
        <begin position="524"/>
        <end position="582"/>
    </location>
</feature>
<dbReference type="EMBL" id="CVMT01000007">
    <property type="protein sequence ID" value="CRG90106.1"/>
    <property type="molecule type" value="Genomic_DNA"/>
</dbReference>
<evidence type="ECO:0000259" key="10">
    <source>
        <dbReference type="Pfam" id="PF21467"/>
    </source>
</evidence>
<evidence type="ECO:0000256" key="4">
    <source>
        <dbReference type="PIRSR" id="PIRSR006336-1"/>
    </source>
</evidence>
<protein>
    <recommendedName>
        <fullName evidence="5">Beta-galactosidase</fullName>
        <ecNumber evidence="5">3.2.1.23</ecNumber>
    </recommendedName>
</protein>
<dbReference type="EC" id="3.2.1.23" evidence="5"/>
<feature type="active site" description="Nucleophile" evidence="4">
    <location>
        <position position="251"/>
    </location>
</feature>
<evidence type="ECO:0000256" key="3">
    <source>
        <dbReference type="ARBA" id="ARBA00023295"/>
    </source>
</evidence>
<dbReference type="InterPro" id="IPR026283">
    <property type="entry name" value="B-gal_1-like"/>
</dbReference>
<feature type="active site" description="Proton donor" evidence="4">
    <location>
        <position position="178"/>
    </location>
</feature>
<dbReference type="GO" id="GO:0005975">
    <property type="term" value="P:carbohydrate metabolic process"/>
    <property type="evidence" value="ECO:0007669"/>
    <property type="project" value="InterPro"/>
</dbReference>
<feature type="chain" id="PRO_5006711551" description="Beta-galactosidase" evidence="7">
    <location>
        <begin position="22"/>
        <end position="615"/>
    </location>
</feature>
<dbReference type="InterPro" id="IPR001944">
    <property type="entry name" value="Glycoside_Hdrlase_35"/>
</dbReference>
<dbReference type="AlphaFoldDB" id="A0A0U1M542"/>
<dbReference type="InterPro" id="IPR048913">
    <property type="entry name" value="BetaGal_gal-bd"/>
</dbReference>
<feature type="signal peptide" evidence="7">
    <location>
        <begin position="1"/>
        <end position="21"/>
    </location>
</feature>
<evidence type="ECO:0000256" key="5">
    <source>
        <dbReference type="RuleBase" id="RU000675"/>
    </source>
</evidence>
<dbReference type="InterPro" id="IPR048912">
    <property type="entry name" value="BetaGal1-like_ABD1"/>
</dbReference>
<accession>A0A0U1M542</accession>
<comment type="catalytic activity">
    <reaction evidence="5">
        <text>Hydrolysis of terminal non-reducing beta-D-galactose residues in beta-D-galactosides.</text>
        <dbReference type="EC" id="3.2.1.23"/>
    </reaction>
</comment>
<dbReference type="InterPro" id="IPR008979">
    <property type="entry name" value="Galactose-bd-like_sf"/>
</dbReference>
<dbReference type="PIRSF" id="PIRSF006336">
    <property type="entry name" value="B-gal"/>
    <property type="match status" value="1"/>
</dbReference>
<dbReference type="Gene3D" id="3.20.20.80">
    <property type="entry name" value="Glycosidases"/>
    <property type="match status" value="1"/>
</dbReference>
<reference evidence="11 12" key="1">
    <citation type="submission" date="2015-04" db="EMBL/GenBank/DDBJ databases">
        <authorList>
            <person name="Syromyatnikov M.Y."/>
            <person name="Popov V.N."/>
        </authorList>
    </citation>
    <scope>NUCLEOTIDE SEQUENCE [LARGE SCALE GENOMIC DNA]</scope>
    <source>
        <strain evidence="11">WF-38-12</strain>
    </source>
</reference>
<evidence type="ECO:0000256" key="7">
    <source>
        <dbReference type="SAM" id="SignalP"/>
    </source>
</evidence>
<dbReference type="Pfam" id="PF21317">
    <property type="entry name" value="BetaGal_ABD_1"/>
    <property type="match status" value="1"/>
</dbReference>
<feature type="domain" description="Glycoside hydrolase 35 catalytic" evidence="8">
    <location>
        <begin position="31"/>
        <end position="345"/>
    </location>
</feature>
<keyword evidence="3 5" id="KW-0326">Glycosidase</keyword>
<keyword evidence="7" id="KW-0732">Signal</keyword>
<dbReference type="SUPFAM" id="SSF49785">
    <property type="entry name" value="Galactose-binding domain-like"/>
    <property type="match status" value="1"/>
</dbReference>
<dbReference type="Pfam" id="PF21467">
    <property type="entry name" value="BetaGal_gal-bd"/>
    <property type="match status" value="1"/>
</dbReference>
<dbReference type="InterPro" id="IPR019801">
    <property type="entry name" value="Glyco_hydro_35_CS"/>
</dbReference>
<sequence length="615" mass="67368">MRLYTLGGLLAALASVQPTLGANFTYNDTDFLLDGEPFKIIGGQMDAQRVPWQEWDSRLALARAMGLNTISTYVYWNQIEDQPGQYITNGSNNFAAYIQKAQDADLKVILRVGPFVCGEHEWGGFPAWLNNIDNMTVRSNNPQFLERTESWLNWLGNWLNPLMINNGGPIIMIQVENEYGFYSNDHTYTSALAAQFENAFTGGAVLYTNDGTDGLESGAIPNILAETDGSTTDGPQARAQDGFKGPSMDGEYYITWLDIVGKTHQSFVGDDAKIASIQAELSTALDNNISFNIYMFNGGTNFGFQNGADWGDSTEPVTTSYDYGAPLDESGRPTDIYYALRETLGNYTSDLPDVPDIEPMINISSIDVKPAFYLFDALPTPQTMDTPVNMEQLNQWYGFTLYRYSVSDAVSGLLTPGVAAKDRIIVYVNGERKGVIDSLYPAGSQQNVSLDLNPGDILDLLNENMGRVNFGGVIPYQTKGVIGDVKVGDTVLTGWDVYTLPLESGLDQPSGASTPSNISSIDSPIFYTATFDVPTPGDTFLELPGWTKGVIWVNGNNLGRFWTIGPQQSYFLPGAWLEKTQNVIQILNLEPSGDEGTVSGVTNRTWAVQPDPDAP</sequence>